<proteinExistence type="predicted"/>
<evidence type="ECO:0000313" key="2">
    <source>
        <dbReference type="Proteomes" id="UP000176527"/>
    </source>
</evidence>
<dbReference type="CDD" id="cd01427">
    <property type="entry name" value="HAD_like"/>
    <property type="match status" value="1"/>
</dbReference>
<reference evidence="1 2" key="1">
    <citation type="journal article" date="2016" name="Nat. Commun.">
        <title>Thousands of microbial genomes shed light on interconnected biogeochemical processes in an aquifer system.</title>
        <authorList>
            <person name="Anantharaman K."/>
            <person name="Brown C.T."/>
            <person name="Hug L.A."/>
            <person name="Sharon I."/>
            <person name="Castelle C.J."/>
            <person name="Probst A.J."/>
            <person name="Thomas B.C."/>
            <person name="Singh A."/>
            <person name="Wilkins M.J."/>
            <person name="Karaoz U."/>
            <person name="Brodie E.L."/>
            <person name="Williams K.H."/>
            <person name="Hubbard S.S."/>
            <person name="Banfield J.F."/>
        </authorList>
    </citation>
    <scope>NUCLEOTIDE SEQUENCE [LARGE SCALE GENOMIC DNA]</scope>
</reference>
<dbReference type="InterPro" id="IPR023214">
    <property type="entry name" value="HAD_sf"/>
</dbReference>
<sequence length="183" mass="21762">MKIGFDLDGIFIDGPPIIPKGIIEWLYRGSQNHDPKYRFPTTKFEQTIRKWSHSPIFRPEISRNVEFIKQLSKDKGLKIYLISSRYKFLENETMIILKKYGLENSFSKIFLNAKNEQPHLFKKNVLSNLKLDIFVEDDLIILKFLKNYYPKTTLLWYNPKRGIRLSEGIFHIKDLKDIYSSIK</sequence>
<comment type="caution">
    <text evidence="1">The sequence shown here is derived from an EMBL/GenBank/DDBJ whole genome shotgun (WGS) entry which is preliminary data.</text>
</comment>
<organism evidence="1 2">
    <name type="scientific">Candidatus Daviesbacteria bacterium RIFCSPHIGHO2_12_FULL_37_11</name>
    <dbReference type="NCBI Taxonomy" id="1797777"/>
    <lineage>
        <taxon>Bacteria</taxon>
        <taxon>Candidatus Daviesiibacteriota</taxon>
    </lineage>
</organism>
<evidence type="ECO:0008006" key="3">
    <source>
        <dbReference type="Google" id="ProtNLM"/>
    </source>
</evidence>
<dbReference type="EMBL" id="MFDE01000043">
    <property type="protein sequence ID" value="OGE37441.1"/>
    <property type="molecule type" value="Genomic_DNA"/>
</dbReference>
<dbReference type="AlphaFoldDB" id="A0A1F5KA12"/>
<dbReference type="SUPFAM" id="SSF56784">
    <property type="entry name" value="HAD-like"/>
    <property type="match status" value="1"/>
</dbReference>
<protein>
    <recommendedName>
        <fullName evidence="3">Nucleotidase</fullName>
    </recommendedName>
</protein>
<dbReference type="InterPro" id="IPR036412">
    <property type="entry name" value="HAD-like_sf"/>
</dbReference>
<dbReference type="Gene3D" id="3.40.50.1000">
    <property type="entry name" value="HAD superfamily/HAD-like"/>
    <property type="match status" value="1"/>
</dbReference>
<accession>A0A1F5KA12</accession>
<name>A0A1F5KA12_9BACT</name>
<dbReference type="Proteomes" id="UP000176527">
    <property type="component" value="Unassembled WGS sequence"/>
</dbReference>
<evidence type="ECO:0000313" key="1">
    <source>
        <dbReference type="EMBL" id="OGE37441.1"/>
    </source>
</evidence>
<gene>
    <name evidence="1" type="ORF">A3F00_01070</name>
</gene>